<sequence>MSSIEEQFQLMQKQLTALQAQINGSSPTPMQSVDDTASQLLHSLGTRPHYDWTPSDALTALMSLDTPLHTSPTFSDTERKAIIESYLPMSHVDYKAPATIPTAERAMNKGQRHEDNSLKHLQYLLSAAFRPLDILSHELVSLRV</sequence>
<evidence type="ECO:0000313" key="3">
    <source>
        <dbReference type="Proteomes" id="UP000716291"/>
    </source>
</evidence>
<dbReference type="AlphaFoldDB" id="A0A9P6WX20"/>
<reference evidence="1" key="1">
    <citation type="journal article" date="2020" name="Microb. Genom.">
        <title>Genetic diversity of clinical and environmental Mucorales isolates obtained from an investigation of mucormycosis cases among solid organ transplant recipients.</title>
        <authorList>
            <person name="Nguyen M.H."/>
            <person name="Kaul D."/>
            <person name="Muto C."/>
            <person name="Cheng S.J."/>
            <person name="Richter R.A."/>
            <person name="Bruno V.M."/>
            <person name="Liu G."/>
            <person name="Beyhan S."/>
            <person name="Sundermann A.J."/>
            <person name="Mounaud S."/>
            <person name="Pasculle A.W."/>
            <person name="Nierman W.C."/>
            <person name="Driscoll E."/>
            <person name="Cumbie R."/>
            <person name="Clancy C.J."/>
            <person name="Dupont C.L."/>
        </authorList>
    </citation>
    <scope>NUCLEOTIDE SEQUENCE</scope>
    <source>
        <strain evidence="1">GL11</strain>
        <strain evidence="2">GL16</strain>
    </source>
</reference>
<protein>
    <submittedName>
        <fullName evidence="1">Uncharacterized protein</fullName>
    </submittedName>
</protein>
<dbReference type="Proteomes" id="UP000716291">
    <property type="component" value="Unassembled WGS sequence"/>
</dbReference>
<evidence type="ECO:0000313" key="1">
    <source>
        <dbReference type="EMBL" id="KAG1300597.1"/>
    </source>
</evidence>
<proteinExistence type="predicted"/>
<name>A0A9P6WX20_RHIOR</name>
<dbReference type="Proteomes" id="UP000717996">
    <property type="component" value="Unassembled WGS sequence"/>
</dbReference>
<evidence type="ECO:0000313" key="2">
    <source>
        <dbReference type="EMBL" id="KAG1534398.1"/>
    </source>
</evidence>
<dbReference type="EMBL" id="JAANQT010003951">
    <property type="protein sequence ID" value="KAG1300597.1"/>
    <property type="molecule type" value="Genomic_DNA"/>
</dbReference>
<organism evidence="1 3">
    <name type="scientific">Rhizopus oryzae</name>
    <name type="common">Mucormycosis agent</name>
    <name type="synonym">Rhizopus arrhizus var. delemar</name>
    <dbReference type="NCBI Taxonomy" id="64495"/>
    <lineage>
        <taxon>Eukaryota</taxon>
        <taxon>Fungi</taxon>
        <taxon>Fungi incertae sedis</taxon>
        <taxon>Mucoromycota</taxon>
        <taxon>Mucoromycotina</taxon>
        <taxon>Mucoromycetes</taxon>
        <taxon>Mucorales</taxon>
        <taxon>Mucorineae</taxon>
        <taxon>Rhizopodaceae</taxon>
        <taxon>Rhizopus</taxon>
    </lineage>
</organism>
<comment type="caution">
    <text evidence="1">The sequence shown here is derived from an EMBL/GenBank/DDBJ whole genome shotgun (WGS) entry which is preliminary data.</text>
</comment>
<dbReference type="EMBL" id="JAANIT010003294">
    <property type="protein sequence ID" value="KAG1534398.1"/>
    <property type="molecule type" value="Genomic_DNA"/>
</dbReference>
<accession>A0A9P6WX20</accession>
<dbReference type="OrthoDB" id="2284342at2759"/>
<keyword evidence="3" id="KW-1185">Reference proteome</keyword>
<gene>
    <name evidence="2" type="ORF">G6F51_012119</name>
    <name evidence="1" type="ORF">G6F64_012549</name>
</gene>